<dbReference type="AlphaFoldDB" id="A0A5P3AIY9"/>
<dbReference type="InterPro" id="IPR050267">
    <property type="entry name" value="Anti-sigma-factor_SerPK"/>
</dbReference>
<dbReference type="SUPFAM" id="SSF55874">
    <property type="entry name" value="ATPase domain of HSP90 chaperone/DNA topoisomerase II/histidine kinase"/>
    <property type="match status" value="1"/>
</dbReference>
<name>A0A5P3AIY9_9RHOB</name>
<accession>A0A5P3AIY9</accession>
<dbReference type="InterPro" id="IPR036890">
    <property type="entry name" value="HATPase_C_sf"/>
</dbReference>
<evidence type="ECO:0000313" key="3">
    <source>
        <dbReference type="EMBL" id="QEW28746.1"/>
    </source>
</evidence>
<proteinExistence type="predicted"/>
<dbReference type="Pfam" id="PF13581">
    <property type="entry name" value="HATPase_c_2"/>
    <property type="match status" value="1"/>
</dbReference>
<feature type="domain" description="Histidine kinase/HSP90-like ATPase" evidence="2">
    <location>
        <begin position="18"/>
        <end position="145"/>
    </location>
</feature>
<dbReference type="PANTHER" id="PTHR35526">
    <property type="entry name" value="ANTI-SIGMA-F FACTOR RSBW-RELATED"/>
    <property type="match status" value="1"/>
</dbReference>
<dbReference type="GO" id="GO:0004674">
    <property type="term" value="F:protein serine/threonine kinase activity"/>
    <property type="evidence" value="ECO:0007669"/>
    <property type="project" value="UniProtKB-KW"/>
</dbReference>
<evidence type="ECO:0000313" key="4">
    <source>
        <dbReference type="Proteomes" id="UP000325785"/>
    </source>
</evidence>
<dbReference type="InterPro" id="IPR003594">
    <property type="entry name" value="HATPase_dom"/>
</dbReference>
<reference evidence="3 4" key="1">
    <citation type="submission" date="2018-08" db="EMBL/GenBank/DDBJ databases">
        <title>Genetic Globetrotter - A new plasmid hitch-hiking vast phylogenetic and geographic distances.</title>
        <authorList>
            <person name="Vollmers J."/>
            <person name="Petersen J."/>
        </authorList>
    </citation>
    <scope>NUCLEOTIDE SEQUENCE [LARGE SCALE GENOMIC DNA]</scope>
    <source>
        <strain evidence="3 4">DSM 26383</strain>
    </source>
</reference>
<protein>
    <submittedName>
        <fullName evidence="3">Serine-protein kinase RsbW</fullName>
    </submittedName>
</protein>
<dbReference type="KEGG" id="rid:RIdsm_04585"/>
<dbReference type="CDD" id="cd16936">
    <property type="entry name" value="HATPase_RsbW-like"/>
    <property type="match status" value="1"/>
</dbReference>
<keyword evidence="1" id="KW-0723">Serine/threonine-protein kinase</keyword>
<dbReference type="Gene3D" id="3.30.565.10">
    <property type="entry name" value="Histidine kinase-like ATPase, C-terminal domain"/>
    <property type="match status" value="1"/>
</dbReference>
<keyword evidence="3" id="KW-0418">Kinase</keyword>
<sequence length="152" mass="15979">MPGRGGDTAAGLPLSLAIRATPESTREAVAAVRGILARSGAAPGLLFRVELVLAEVLNNICEHAYGGGAGRVWLKARTEGDALCVTVSDRGLPMPGGDMPDGALPDMDVPCEFQPEGGFGWYLIHSQVDSLDYCRRDGENILGLRFTPRSGA</sequence>
<evidence type="ECO:0000256" key="1">
    <source>
        <dbReference type="ARBA" id="ARBA00022527"/>
    </source>
</evidence>
<gene>
    <name evidence="3" type="ORF">RIdsm_04585</name>
</gene>
<dbReference type="EMBL" id="CP031598">
    <property type="protein sequence ID" value="QEW28746.1"/>
    <property type="molecule type" value="Genomic_DNA"/>
</dbReference>
<organism evidence="3 4">
    <name type="scientific">Roseovarius indicus</name>
    <dbReference type="NCBI Taxonomy" id="540747"/>
    <lineage>
        <taxon>Bacteria</taxon>
        <taxon>Pseudomonadati</taxon>
        <taxon>Pseudomonadota</taxon>
        <taxon>Alphaproteobacteria</taxon>
        <taxon>Rhodobacterales</taxon>
        <taxon>Roseobacteraceae</taxon>
        <taxon>Roseovarius</taxon>
    </lineage>
</organism>
<keyword evidence="3" id="KW-0808">Transferase</keyword>
<evidence type="ECO:0000259" key="2">
    <source>
        <dbReference type="Pfam" id="PF13581"/>
    </source>
</evidence>
<dbReference type="Proteomes" id="UP000325785">
    <property type="component" value="Chromosome"/>
</dbReference>